<feature type="non-terminal residue" evidence="1">
    <location>
        <position position="1"/>
    </location>
</feature>
<name>A0A381PIY8_9ZZZZ</name>
<dbReference type="EMBL" id="UINC01000974">
    <property type="protein sequence ID" value="SUZ66069.1"/>
    <property type="molecule type" value="Genomic_DNA"/>
</dbReference>
<dbReference type="SUPFAM" id="SSF75625">
    <property type="entry name" value="YebC-like"/>
    <property type="match status" value="1"/>
</dbReference>
<sequence>KKAEQVIKLIDILEDDDDVNSVHSNFDISENVMAELG</sequence>
<dbReference type="InterPro" id="IPR029072">
    <property type="entry name" value="YebC-like"/>
</dbReference>
<accession>A0A381PIY8</accession>
<gene>
    <name evidence="1" type="ORF">METZ01_LOCUS18923</name>
</gene>
<organism evidence="1">
    <name type="scientific">marine metagenome</name>
    <dbReference type="NCBI Taxonomy" id="408172"/>
    <lineage>
        <taxon>unclassified sequences</taxon>
        <taxon>metagenomes</taxon>
        <taxon>ecological metagenomes</taxon>
    </lineage>
</organism>
<protein>
    <recommendedName>
        <fullName evidence="2">YebC/PmpR family DNA-binding transcriptional regulator</fullName>
    </recommendedName>
</protein>
<dbReference type="Gene3D" id="3.30.70.980">
    <property type="match status" value="1"/>
</dbReference>
<reference evidence="1" key="1">
    <citation type="submission" date="2018-05" db="EMBL/GenBank/DDBJ databases">
        <authorList>
            <person name="Lanie J.A."/>
            <person name="Ng W.-L."/>
            <person name="Kazmierczak K.M."/>
            <person name="Andrzejewski T.M."/>
            <person name="Davidsen T.M."/>
            <person name="Wayne K.J."/>
            <person name="Tettelin H."/>
            <person name="Glass J.I."/>
            <person name="Rusch D."/>
            <person name="Podicherti R."/>
            <person name="Tsui H.-C.T."/>
            <person name="Winkler M.E."/>
        </authorList>
    </citation>
    <scope>NUCLEOTIDE SEQUENCE</scope>
</reference>
<dbReference type="AlphaFoldDB" id="A0A381PIY8"/>
<dbReference type="InterPro" id="IPR026564">
    <property type="entry name" value="Transcrip_reg_TACO1-like_dom3"/>
</dbReference>
<proteinExistence type="predicted"/>
<evidence type="ECO:0008006" key="2">
    <source>
        <dbReference type="Google" id="ProtNLM"/>
    </source>
</evidence>
<evidence type="ECO:0000313" key="1">
    <source>
        <dbReference type="EMBL" id="SUZ66069.1"/>
    </source>
</evidence>